<reference evidence="1 2" key="1">
    <citation type="submission" date="2019-04" db="EMBL/GenBank/DDBJ databases">
        <authorList>
            <person name="Van Vliet M D."/>
        </authorList>
    </citation>
    <scope>NUCLEOTIDE SEQUENCE [LARGE SCALE GENOMIC DNA]</scope>
    <source>
        <strain evidence="1 2">F1</strain>
    </source>
</reference>
<sequence>MKIEWCRVAGRTVSLMTAISLIMTITGCGDDDSSGNNGEVSLELRTGEIVASIGTVSSGNLTVYGTSPTGGPFNFSVDISSATGDSLPQFVQCNSQTPNSWVSNTSTAEGGLNSLNEGSSITIEFYSGSSTAAGATISGRITGKLYSVDGSYGRQYDFTFNVTAQ</sequence>
<dbReference type="AlphaFoldDB" id="A0A6C2TVH3"/>
<evidence type="ECO:0000313" key="2">
    <source>
        <dbReference type="Proteomes" id="UP000366872"/>
    </source>
</evidence>
<gene>
    <name evidence="1" type="ORF">PDESU_00081</name>
</gene>
<keyword evidence="2" id="KW-1185">Reference proteome</keyword>
<organism evidence="1 2">
    <name type="scientific">Pontiella desulfatans</name>
    <dbReference type="NCBI Taxonomy" id="2750659"/>
    <lineage>
        <taxon>Bacteria</taxon>
        <taxon>Pseudomonadati</taxon>
        <taxon>Kiritimatiellota</taxon>
        <taxon>Kiritimatiellia</taxon>
        <taxon>Kiritimatiellales</taxon>
        <taxon>Pontiellaceae</taxon>
        <taxon>Pontiella</taxon>
    </lineage>
</organism>
<dbReference type="Proteomes" id="UP000366872">
    <property type="component" value="Unassembled WGS sequence"/>
</dbReference>
<dbReference type="RefSeq" id="WP_136077289.1">
    <property type="nucleotide sequence ID" value="NZ_CAAHFG010000001.1"/>
</dbReference>
<name>A0A6C2TVH3_PONDE</name>
<accession>A0A6C2TVH3</accession>
<protein>
    <submittedName>
        <fullName evidence="1">Uncharacterized protein</fullName>
    </submittedName>
</protein>
<proteinExistence type="predicted"/>
<dbReference type="PROSITE" id="PS51257">
    <property type="entry name" value="PROKAR_LIPOPROTEIN"/>
    <property type="match status" value="1"/>
</dbReference>
<evidence type="ECO:0000313" key="1">
    <source>
        <dbReference type="EMBL" id="VGO11537.1"/>
    </source>
</evidence>
<dbReference type="EMBL" id="CAAHFG010000001">
    <property type="protein sequence ID" value="VGO11537.1"/>
    <property type="molecule type" value="Genomic_DNA"/>
</dbReference>